<feature type="non-terminal residue" evidence="2">
    <location>
        <position position="382"/>
    </location>
</feature>
<name>A0A3M7RN28_BRAPC</name>
<evidence type="ECO:0000256" key="1">
    <source>
        <dbReference type="SAM" id="MobiDB-lite"/>
    </source>
</evidence>
<organism evidence="2 3">
    <name type="scientific">Brachionus plicatilis</name>
    <name type="common">Marine rotifer</name>
    <name type="synonym">Brachionus muelleri</name>
    <dbReference type="NCBI Taxonomy" id="10195"/>
    <lineage>
        <taxon>Eukaryota</taxon>
        <taxon>Metazoa</taxon>
        <taxon>Spiralia</taxon>
        <taxon>Gnathifera</taxon>
        <taxon>Rotifera</taxon>
        <taxon>Eurotatoria</taxon>
        <taxon>Monogononta</taxon>
        <taxon>Pseudotrocha</taxon>
        <taxon>Ploima</taxon>
        <taxon>Brachionidae</taxon>
        <taxon>Brachionus</taxon>
    </lineage>
</organism>
<sequence length="382" mass="43050">MQRKIRAPRVFELVSLQAKTKLFLKSGLIESFKIAPQPSNQLIADNQASAFEIPFTEPDLSVVDSKFVLDELLKVPETNYQSHYSSPEGQYSCNIQKAFYQSNNHSLHSDQSKESNQFSAYATSSTFAKNQSVNIAVVSAVISSKQFAKPDLETTKSTKKDPESKPPTSQIMYNEFKNPQQPPNTAFNYSLIPEPYSYATTVTVTTKHYPPQINSSSYPPMPNLKPDNSNSNPSYAKTKMPQMYNQNQSVVYAPIDSGSRAPNELYLEPASQVTNIKIKPKINVNFQMADAYSQQNTASKYIYQNSREGDYASYDNYKKCHQSFQLMTSRFLVVNLTQSKQANISYGSVFAKNEPNFKVHSSNDLSSINTDMCDLTNNFEEE</sequence>
<feature type="region of interest" description="Disordered" evidence="1">
    <location>
        <begin position="213"/>
        <end position="237"/>
    </location>
</feature>
<keyword evidence="3" id="KW-1185">Reference proteome</keyword>
<evidence type="ECO:0000313" key="3">
    <source>
        <dbReference type="Proteomes" id="UP000276133"/>
    </source>
</evidence>
<protein>
    <submittedName>
        <fullName evidence="2">Uncharacterized protein</fullName>
    </submittedName>
</protein>
<dbReference type="AlphaFoldDB" id="A0A3M7RN28"/>
<reference evidence="2 3" key="1">
    <citation type="journal article" date="2018" name="Sci. Rep.">
        <title>Genomic signatures of local adaptation to the degree of environmental predictability in rotifers.</title>
        <authorList>
            <person name="Franch-Gras L."/>
            <person name="Hahn C."/>
            <person name="Garcia-Roger E.M."/>
            <person name="Carmona M.J."/>
            <person name="Serra M."/>
            <person name="Gomez A."/>
        </authorList>
    </citation>
    <scope>NUCLEOTIDE SEQUENCE [LARGE SCALE GENOMIC DNA]</scope>
    <source>
        <strain evidence="2">HYR1</strain>
    </source>
</reference>
<feature type="compositionally biased region" description="Polar residues" evidence="1">
    <location>
        <begin position="226"/>
        <end position="235"/>
    </location>
</feature>
<evidence type="ECO:0000313" key="2">
    <source>
        <dbReference type="EMBL" id="RNA24934.1"/>
    </source>
</evidence>
<dbReference type="EMBL" id="REGN01003013">
    <property type="protein sequence ID" value="RNA24934.1"/>
    <property type="molecule type" value="Genomic_DNA"/>
</dbReference>
<dbReference type="Proteomes" id="UP000276133">
    <property type="component" value="Unassembled WGS sequence"/>
</dbReference>
<gene>
    <name evidence="2" type="ORF">BpHYR1_054246</name>
</gene>
<proteinExistence type="predicted"/>
<comment type="caution">
    <text evidence="2">The sequence shown here is derived from an EMBL/GenBank/DDBJ whole genome shotgun (WGS) entry which is preliminary data.</text>
</comment>
<accession>A0A3M7RN28</accession>